<sequence>MRKNIIVIFGIVVDKRTDLLNKVLHNLNNLLEIQIGRCDINNIYLMEKKGTDVNPIVLEFVLFLGKQALFKNFKKMKGTGVAIANETSYEDRINNKVLTRHFKQAKDQQLSARIRGFSLDVENKLYSVEELKELEEKVLVKVRK</sequence>
<dbReference type="EMBL" id="OV651819">
    <property type="protein sequence ID" value="CAH1113062.1"/>
    <property type="molecule type" value="Genomic_DNA"/>
</dbReference>
<evidence type="ECO:0000313" key="2">
    <source>
        <dbReference type="Proteomes" id="UP001153636"/>
    </source>
</evidence>
<protein>
    <submittedName>
        <fullName evidence="1">Uncharacterized protein</fullName>
    </submittedName>
</protein>
<evidence type="ECO:0000313" key="1">
    <source>
        <dbReference type="EMBL" id="CAH1113062.1"/>
    </source>
</evidence>
<organism evidence="1 2">
    <name type="scientific">Psylliodes chrysocephalus</name>
    <dbReference type="NCBI Taxonomy" id="3402493"/>
    <lineage>
        <taxon>Eukaryota</taxon>
        <taxon>Metazoa</taxon>
        <taxon>Ecdysozoa</taxon>
        <taxon>Arthropoda</taxon>
        <taxon>Hexapoda</taxon>
        <taxon>Insecta</taxon>
        <taxon>Pterygota</taxon>
        <taxon>Neoptera</taxon>
        <taxon>Endopterygota</taxon>
        <taxon>Coleoptera</taxon>
        <taxon>Polyphaga</taxon>
        <taxon>Cucujiformia</taxon>
        <taxon>Chrysomeloidea</taxon>
        <taxon>Chrysomelidae</taxon>
        <taxon>Galerucinae</taxon>
        <taxon>Alticini</taxon>
        <taxon>Psylliodes</taxon>
    </lineage>
</organism>
<dbReference type="AlphaFoldDB" id="A0A9P0GJD7"/>
<accession>A0A9P0GJD7</accession>
<gene>
    <name evidence="1" type="ORF">PSYICH_LOCUS13610</name>
</gene>
<name>A0A9P0GJD7_9CUCU</name>
<proteinExistence type="predicted"/>
<dbReference type="OrthoDB" id="6780253at2759"/>
<dbReference type="Proteomes" id="UP001153636">
    <property type="component" value="Chromosome 7"/>
</dbReference>
<reference evidence="1" key="1">
    <citation type="submission" date="2022-01" db="EMBL/GenBank/DDBJ databases">
        <authorList>
            <person name="King R."/>
        </authorList>
    </citation>
    <scope>NUCLEOTIDE SEQUENCE</scope>
</reference>
<keyword evidence="2" id="KW-1185">Reference proteome</keyword>